<name>A0A2K3M5C6_TRIPR</name>
<dbReference type="AlphaFoldDB" id="A0A2K3M5C6"/>
<reference evidence="2 3" key="1">
    <citation type="journal article" date="2014" name="Am. J. Bot.">
        <title>Genome assembly and annotation for red clover (Trifolium pratense; Fabaceae).</title>
        <authorList>
            <person name="Istvanek J."/>
            <person name="Jaros M."/>
            <person name="Krenek A."/>
            <person name="Repkova J."/>
        </authorList>
    </citation>
    <scope>NUCLEOTIDE SEQUENCE [LARGE SCALE GENOMIC DNA]</scope>
    <source>
        <strain evidence="3">cv. Tatra</strain>
        <tissue evidence="2">Young leaves</tissue>
    </source>
</reference>
<comment type="caution">
    <text evidence="2">The sequence shown here is derived from an EMBL/GenBank/DDBJ whole genome shotgun (WGS) entry which is preliminary data.</text>
</comment>
<evidence type="ECO:0000313" key="2">
    <source>
        <dbReference type="EMBL" id="PNX85953.1"/>
    </source>
</evidence>
<protein>
    <submittedName>
        <fullName evidence="2">Uncharacterized protein</fullName>
    </submittedName>
</protein>
<sequence length="81" mass="8935">MIHALKLEETALEATDAGVDENLSVDAGSDNEEEDSEVEDEGNDSSRQCICVLGLELFHWPHKLAFIAPELQTLQVILLVE</sequence>
<dbReference type="Proteomes" id="UP000236291">
    <property type="component" value="Unassembled WGS sequence"/>
</dbReference>
<accession>A0A2K3M5C6</accession>
<feature type="compositionally biased region" description="Acidic residues" evidence="1">
    <location>
        <begin position="29"/>
        <end position="43"/>
    </location>
</feature>
<feature type="region of interest" description="Disordered" evidence="1">
    <location>
        <begin position="13"/>
        <end position="45"/>
    </location>
</feature>
<gene>
    <name evidence="2" type="ORF">L195_g042027</name>
</gene>
<evidence type="ECO:0000313" key="3">
    <source>
        <dbReference type="Proteomes" id="UP000236291"/>
    </source>
</evidence>
<dbReference type="EMBL" id="ASHM01049977">
    <property type="protein sequence ID" value="PNX85953.1"/>
    <property type="molecule type" value="Genomic_DNA"/>
</dbReference>
<evidence type="ECO:0000256" key="1">
    <source>
        <dbReference type="SAM" id="MobiDB-lite"/>
    </source>
</evidence>
<organism evidence="2 3">
    <name type="scientific">Trifolium pratense</name>
    <name type="common">Red clover</name>
    <dbReference type="NCBI Taxonomy" id="57577"/>
    <lineage>
        <taxon>Eukaryota</taxon>
        <taxon>Viridiplantae</taxon>
        <taxon>Streptophyta</taxon>
        <taxon>Embryophyta</taxon>
        <taxon>Tracheophyta</taxon>
        <taxon>Spermatophyta</taxon>
        <taxon>Magnoliopsida</taxon>
        <taxon>eudicotyledons</taxon>
        <taxon>Gunneridae</taxon>
        <taxon>Pentapetalae</taxon>
        <taxon>rosids</taxon>
        <taxon>fabids</taxon>
        <taxon>Fabales</taxon>
        <taxon>Fabaceae</taxon>
        <taxon>Papilionoideae</taxon>
        <taxon>50 kb inversion clade</taxon>
        <taxon>NPAAA clade</taxon>
        <taxon>Hologalegina</taxon>
        <taxon>IRL clade</taxon>
        <taxon>Trifolieae</taxon>
        <taxon>Trifolium</taxon>
    </lineage>
</organism>
<reference evidence="2 3" key="2">
    <citation type="journal article" date="2017" name="Front. Plant Sci.">
        <title>Gene Classification and Mining of Molecular Markers Useful in Red Clover (Trifolium pratense) Breeding.</title>
        <authorList>
            <person name="Istvanek J."/>
            <person name="Dluhosova J."/>
            <person name="Dluhos P."/>
            <person name="Patkova L."/>
            <person name="Nedelnik J."/>
            <person name="Repkova J."/>
        </authorList>
    </citation>
    <scope>NUCLEOTIDE SEQUENCE [LARGE SCALE GENOMIC DNA]</scope>
    <source>
        <strain evidence="3">cv. Tatra</strain>
        <tissue evidence="2">Young leaves</tissue>
    </source>
</reference>
<proteinExistence type="predicted"/>